<keyword evidence="7" id="KW-1185">Reference proteome</keyword>
<dbReference type="Proteomes" id="UP001064087">
    <property type="component" value="Chromosome"/>
</dbReference>
<gene>
    <name evidence="6" type="ORF">N7U68_04315</name>
</gene>
<dbReference type="Pfam" id="PF03466">
    <property type="entry name" value="LysR_substrate"/>
    <property type="match status" value="1"/>
</dbReference>
<keyword evidence="2" id="KW-0805">Transcription regulation</keyword>
<dbReference type="InterPro" id="IPR036388">
    <property type="entry name" value="WH-like_DNA-bd_sf"/>
</dbReference>
<dbReference type="PANTHER" id="PTHR30126">
    <property type="entry name" value="HTH-TYPE TRANSCRIPTIONAL REGULATOR"/>
    <property type="match status" value="1"/>
</dbReference>
<dbReference type="EMBL" id="CP106738">
    <property type="protein sequence ID" value="UXX83890.1"/>
    <property type="molecule type" value="Genomic_DNA"/>
</dbReference>
<keyword evidence="4" id="KW-0804">Transcription</keyword>
<feature type="domain" description="HTH lysR-type" evidence="5">
    <location>
        <begin position="11"/>
        <end position="68"/>
    </location>
</feature>
<keyword evidence="3" id="KW-0238">DNA-binding</keyword>
<dbReference type="PANTHER" id="PTHR30126:SF98">
    <property type="entry name" value="HTH-TYPE TRANSCRIPTIONAL ACTIVATOR BAUR"/>
    <property type="match status" value="1"/>
</dbReference>
<proteinExistence type="inferred from homology"/>
<evidence type="ECO:0000256" key="4">
    <source>
        <dbReference type="ARBA" id="ARBA00023163"/>
    </source>
</evidence>
<evidence type="ECO:0000259" key="5">
    <source>
        <dbReference type="PROSITE" id="PS50931"/>
    </source>
</evidence>
<sequence length="300" mass="33170">MKNALGNLQDTDLRLLRVFQSVVRYGGFSAARDALGLTPSTISNHMTALEDRLSVKLCHRGRGGFRLTEQGKQVHGAMLDLFGSIESFRSAVGAAKGELTGTVEFGTVDAVYTNDAFPLSAAIGEFSKTAPNAVLNLHIASPQELIQGLIMGRFHVILTPSDNLPNAAESHFVFREYQQLYCAASHPLFDIDTKSITPEMIGHYPFVGRSYEKKEPISGIDFNWRSEVSYMESTVLMIMSGHYIGFLPDHYARDHVNKGRLKAVGEGGFGFYDDFRVALHSRRQNAVGKHLSELIRRVCG</sequence>
<evidence type="ECO:0000256" key="2">
    <source>
        <dbReference type="ARBA" id="ARBA00023015"/>
    </source>
</evidence>
<dbReference type="RefSeq" id="WP_263048350.1">
    <property type="nucleotide sequence ID" value="NZ_CP106738.1"/>
</dbReference>
<dbReference type="Gene3D" id="3.40.190.10">
    <property type="entry name" value="Periplasmic binding protein-like II"/>
    <property type="match status" value="2"/>
</dbReference>
<dbReference type="SUPFAM" id="SSF46785">
    <property type="entry name" value="Winged helix' DNA-binding domain"/>
    <property type="match status" value="1"/>
</dbReference>
<evidence type="ECO:0000313" key="7">
    <source>
        <dbReference type="Proteomes" id="UP001064087"/>
    </source>
</evidence>
<dbReference type="InterPro" id="IPR036390">
    <property type="entry name" value="WH_DNA-bd_sf"/>
</dbReference>
<protein>
    <submittedName>
        <fullName evidence="6">LysR family transcriptional regulator</fullName>
    </submittedName>
</protein>
<name>A0ABY6DCU5_9RHOB</name>
<evidence type="ECO:0000256" key="1">
    <source>
        <dbReference type="ARBA" id="ARBA00009437"/>
    </source>
</evidence>
<dbReference type="Gene3D" id="1.10.10.10">
    <property type="entry name" value="Winged helix-like DNA-binding domain superfamily/Winged helix DNA-binding domain"/>
    <property type="match status" value="1"/>
</dbReference>
<dbReference type="InterPro" id="IPR005119">
    <property type="entry name" value="LysR_subst-bd"/>
</dbReference>
<comment type="similarity">
    <text evidence="1">Belongs to the LysR transcriptional regulatory family.</text>
</comment>
<dbReference type="InterPro" id="IPR000847">
    <property type="entry name" value="LysR_HTH_N"/>
</dbReference>
<organism evidence="6 7">
    <name type="scientific">Roseovarius pelagicus</name>
    <dbReference type="NCBI Taxonomy" id="2980108"/>
    <lineage>
        <taxon>Bacteria</taxon>
        <taxon>Pseudomonadati</taxon>
        <taxon>Pseudomonadota</taxon>
        <taxon>Alphaproteobacteria</taxon>
        <taxon>Rhodobacterales</taxon>
        <taxon>Roseobacteraceae</taxon>
        <taxon>Roseovarius</taxon>
    </lineage>
</organism>
<accession>A0ABY6DCU5</accession>
<dbReference type="SUPFAM" id="SSF53850">
    <property type="entry name" value="Periplasmic binding protein-like II"/>
    <property type="match status" value="1"/>
</dbReference>
<dbReference type="PROSITE" id="PS50931">
    <property type="entry name" value="HTH_LYSR"/>
    <property type="match status" value="1"/>
</dbReference>
<dbReference type="CDD" id="cd05466">
    <property type="entry name" value="PBP2_LTTR_substrate"/>
    <property type="match status" value="1"/>
</dbReference>
<evidence type="ECO:0000256" key="3">
    <source>
        <dbReference type="ARBA" id="ARBA00023125"/>
    </source>
</evidence>
<evidence type="ECO:0000313" key="6">
    <source>
        <dbReference type="EMBL" id="UXX83890.1"/>
    </source>
</evidence>
<reference evidence="6" key="1">
    <citation type="submission" date="2022-10" db="EMBL/GenBank/DDBJ databases">
        <title>Roseovarius pelagicus sp. nov., isolated from Arctic seawater.</title>
        <authorList>
            <person name="Hong Y.W."/>
            <person name="Hwang C.Y."/>
        </authorList>
    </citation>
    <scope>NUCLEOTIDE SEQUENCE</scope>
    <source>
        <strain evidence="6">HL-MP18</strain>
    </source>
</reference>
<dbReference type="Pfam" id="PF00126">
    <property type="entry name" value="HTH_1"/>
    <property type="match status" value="1"/>
</dbReference>